<dbReference type="GO" id="GO:0005737">
    <property type="term" value="C:cytoplasm"/>
    <property type="evidence" value="ECO:0007669"/>
    <property type="project" value="TreeGrafter"/>
</dbReference>
<dbReference type="EMBL" id="MQUC01000003">
    <property type="protein sequence ID" value="PRP67681.1"/>
    <property type="molecule type" value="Genomic_DNA"/>
</dbReference>
<dbReference type="Proteomes" id="UP000239532">
    <property type="component" value="Unassembled WGS sequence"/>
</dbReference>
<proteinExistence type="inferred from homology"/>
<organism evidence="4 5">
    <name type="scientific">Nonlabens agnitus</name>
    <dbReference type="NCBI Taxonomy" id="870484"/>
    <lineage>
        <taxon>Bacteria</taxon>
        <taxon>Pseudomonadati</taxon>
        <taxon>Bacteroidota</taxon>
        <taxon>Flavobacteriia</taxon>
        <taxon>Flavobacteriales</taxon>
        <taxon>Flavobacteriaceae</taxon>
        <taxon>Nonlabens</taxon>
    </lineage>
</organism>
<dbReference type="NCBIfam" id="TIGR00654">
    <property type="entry name" value="PhzF_family"/>
    <property type="match status" value="1"/>
</dbReference>
<dbReference type="PANTHER" id="PTHR13774:SF17">
    <property type="entry name" value="PHENAZINE BIOSYNTHESIS-LIKE DOMAIN-CONTAINING PROTEIN"/>
    <property type="match status" value="1"/>
</dbReference>
<evidence type="ECO:0000256" key="3">
    <source>
        <dbReference type="PIRSR" id="PIRSR016184-1"/>
    </source>
</evidence>
<keyword evidence="5" id="KW-1185">Reference proteome</keyword>
<evidence type="ECO:0008006" key="6">
    <source>
        <dbReference type="Google" id="ProtNLM"/>
    </source>
</evidence>
<dbReference type="AlphaFoldDB" id="A0A2S9WW61"/>
<feature type="active site" evidence="3">
    <location>
        <position position="40"/>
    </location>
</feature>
<gene>
    <name evidence="4" type="ORF">BST86_11560</name>
</gene>
<evidence type="ECO:0000256" key="1">
    <source>
        <dbReference type="ARBA" id="ARBA00008270"/>
    </source>
</evidence>
<dbReference type="InterPro" id="IPR003719">
    <property type="entry name" value="Phenazine_PhzF-like"/>
</dbReference>
<reference evidence="4 5" key="1">
    <citation type="submission" date="2016-11" db="EMBL/GenBank/DDBJ databases">
        <title>Trade-off between light-utilization and light-protection in marine flavobacteria.</title>
        <authorList>
            <person name="Kumagai Y."/>
        </authorList>
    </citation>
    <scope>NUCLEOTIDE SEQUENCE [LARGE SCALE GENOMIC DNA]</scope>
    <source>
        <strain evidence="4 5">JCM 17109</strain>
    </source>
</reference>
<comment type="caution">
    <text evidence="4">The sequence shown here is derived from an EMBL/GenBank/DDBJ whole genome shotgun (WGS) entry which is preliminary data.</text>
</comment>
<keyword evidence="2" id="KW-0413">Isomerase</keyword>
<evidence type="ECO:0000313" key="5">
    <source>
        <dbReference type="Proteomes" id="UP000239532"/>
    </source>
</evidence>
<dbReference type="GO" id="GO:0016853">
    <property type="term" value="F:isomerase activity"/>
    <property type="evidence" value="ECO:0007669"/>
    <property type="project" value="UniProtKB-KW"/>
</dbReference>
<dbReference type="SUPFAM" id="SSF54506">
    <property type="entry name" value="Diaminopimelate epimerase-like"/>
    <property type="match status" value="1"/>
</dbReference>
<dbReference type="Pfam" id="PF02567">
    <property type="entry name" value="PhzC-PhzF"/>
    <property type="match status" value="1"/>
</dbReference>
<dbReference type="PANTHER" id="PTHR13774">
    <property type="entry name" value="PHENAZINE BIOSYNTHESIS PROTEIN"/>
    <property type="match status" value="1"/>
</dbReference>
<dbReference type="PIRSF" id="PIRSF016184">
    <property type="entry name" value="PhzC_PhzF"/>
    <property type="match status" value="1"/>
</dbReference>
<sequence length="262" mass="29239">MVDSFTSEPFKGNPAGVCLLDKPLSNDFMQSIAIEVNLSETAFVQDQGDYFSIRYFSPIMEIPLCGHATLASAKVLFDQNQDVNEIHFKTAEGLELQAYRNGEKVSLKFPNYGIVDRDAPQALLYAMGIDSILNSAYNYENLELMIELEDADELRNLQPDFDAMKASISDINGVVVTAKSNQPDFDFESRYFWPWSGGNEDPVTGATHTFLTGYWAKKLSKTKLRAFQCSARTGVLELEVLSEEQILITGDARIILSGEMTI</sequence>
<evidence type="ECO:0000256" key="2">
    <source>
        <dbReference type="ARBA" id="ARBA00023235"/>
    </source>
</evidence>
<comment type="similarity">
    <text evidence="1">Belongs to the PhzF family.</text>
</comment>
<accession>A0A2S9WW61</accession>
<name>A0A2S9WW61_9FLAO</name>
<evidence type="ECO:0000313" key="4">
    <source>
        <dbReference type="EMBL" id="PRP67681.1"/>
    </source>
</evidence>
<dbReference type="Gene3D" id="3.10.310.10">
    <property type="entry name" value="Diaminopimelate Epimerase, Chain A, domain 1"/>
    <property type="match status" value="2"/>
</dbReference>
<protein>
    <recommendedName>
        <fullName evidence="6">Phenazine biosynthesis protein PhzF</fullName>
    </recommendedName>
</protein>